<dbReference type="Proteomes" id="UP000308600">
    <property type="component" value="Unassembled WGS sequence"/>
</dbReference>
<sequence length="637" mass="69885">MVVHITNPHEGKKTEEIARAMVDQRVFFGWPFLHEGLVKAVSDELFKYEMMTVIPTSPQKVISNPHAPHGVYAWRQQAERSEELYSKKTGVVTGPVQVLLHIRPLKGLKPLESGAFVKDYEGMDKEVEHAVQMCLPEVVSEDPRFLERGAPPLAEEFPEGSKLFFLGEHAYGVPGQVSGTTDTTLAVILAFYPNEKDEVEQFLKVVQDRKEDRYFPSFKAADRLGISGRALSKITSSFMVVNSDNQKTNLGLSLKFEAKALKVIDYSRKQNTKYWEFSEKAIQLIKEYKESFPEVFRSLDKGGDAFTHVDEVFTGNDAEARLRDVKAWLKQKGIRDFEPVSLFCDQLSKETIGDIEKLADDLRQSRAGGTYKKAIVKGIPRQAVLKPAHAVYRLQGQKFNIGDRVIMVQDSGAVPLSAKGVVVGLNSTSMDVVWDNSFISGTTLGNKCSQYRGSTVEFNTCLNLTYKQYVRSTKPDAPAQALNMHAASFRPRNGPRPDVQPAPGQAPVAGFRQAPGPKTIMTNPNRGRGRGAGLGHHLNGAPRGAPPNHLNNGGDRGHFSGGQPTPAPLPYRGRGGFTNGTPYPHGGPVLHSGYRPSDNSHVDRARGGPRGRGFRGRGRGGDGFVNSTISPAANGAP</sequence>
<name>A0ACD3AJR3_9AGAR</name>
<reference evidence="1 2" key="1">
    <citation type="journal article" date="2019" name="Nat. Ecol. Evol.">
        <title>Megaphylogeny resolves global patterns of mushroom evolution.</title>
        <authorList>
            <person name="Varga T."/>
            <person name="Krizsan K."/>
            <person name="Foldi C."/>
            <person name="Dima B."/>
            <person name="Sanchez-Garcia M."/>
            <person name="Sanchez-Ramirez S."/>
            <person name="Szollosi G.J."/>
            <person name="Szarkandi J.G."/>
            <person name="Papp V."/>
            <person name="Albert L."/>
            <person name="Andreopoulos W."/>
            <person name="Angelini C."/>
            <person name="Antonin V."/>
            <person name="Barry K.W."/>
            <person name="Bougher N.L."/>
            <person name="Buchanan P."/>
            <person name="Buyck B."/>
            <person name="Bense V."/>
            <person name="Catcheside P."/>
            <person name="Chovatia M."/>
            <person name="Cooper J."/>
            <person name="Damon W."/>
            <person name="Desjardin D."/>
            <person name="Finy P."/>
            <person name="Geml J."/>
            <person name="Haridas S."/>
            <person name="Hughes K."/>
            <person name="Justo A."/>
            <person name="Karasinski D."/>
            <person name="Kautmanova I."/>
            <person name="Kiss B."/>
            <person name="Kocsube S."/>
            <person name="Kotiranta H."/>
            <person name="LaButti K.M."/>
            <person name="Lechner B.E."/>
            <person name="Liimatainen K."/>
            <person name="Lipzen A."/>
            <person name="Lukacs Z."/>
            <person name="Mihaltcheva S."/>
            <person name="Morgado L.N."/>
            <person name="Niskanen T."/>
            <person name="Noordeloos M.E."/>
            <person name="Ohm R.A."/>
            <person name="Ortiz-Santana B."/>
            <person name="Ovrebo C."/>
            <person name="Racz N."/>
            <person name="Riley R."/>
            <person name="Savchenko A."/>
            <person name="Shiryaev A."/>
            <person name="Soop K."/>
            <person name="Spirin V."/>
            <person name="Szebenyi C."/>
            <person name="Tomsovsky M."/>
            <person name="Tulloss R.E."/>
            <person name="Uehling J."/>
            <person name="Grigoriev I.V."/>
            <person name="Vagvolgyi C."/>
            <person name="Papp T."/>
            <person name="Martin F.M."/>
            <person name="Miettinen O."/>
            <person name="Hibbett D.S."/>
            <person name="Nagy L.G."/>
        </authorList>
    </citation>
    <scope>NUCLEOTIDE SEQUENCE [LARGE SCALE GENOMIC DNA]</scope>
    <source>
        <strain evidence="1 2">NL-1719</strain>
    </source>
</reference>
<evidence type="ECO:0000313" key="1">
    <source>
        <dbReference type="EMBL" id="TFK65107.1"/>
    </source>
</evidence>
<evidence type="ECO:0000313" key="2">
    <source>
        <dbReference type="Proteomes" id="UP000308600"/>
    </source>
</evidence>
<proteinExistence type="predicted"/>
<protein>
    <submittedName>
        <fullName evidence="1">Uncharacterized protein</fullName>
    </submittedName>
</protein>
<gene>
    <name evidence="1" type="ORF">BDN72DRAFT_773795</name>
</gene>
<dbReference type="EMBL" id="ML208448">
    <property type="protein sequence ID" value="TFK65107.1"/>
    <property type="molecule type" value="Genomic_DNA"/>
</dbReference>
<organism evidence="1 2">
    <name type="scientific">Pluteus cervinus</name>
    <dbReference type="NCBI Taxonomy" id="181527"/>
    <lineage>
        <taxon>Eukaryota</taxon>
        <taxon>Fungi</taxon>
        <taxon>Dikarya</taxon>
        <taxon>Basidiomycota</taxon>
        <taxon>Agaricomycotina</taxon>
        <taxon>Agaricomycetes</taxon>
        <taxon>Agaricomycetidae</taxon>
        <taxon>Agaricales</taxon>
        <taxon>Pluteineae</taxon>
        <taxon>Pluteaceae</taxon>
        <taxon>Pluteus</taxon>
    </lineage>
</organism>
<keyword evidence="2" id="KW-1185">Reference proteome</keyword>
<accession>A0ACD3AJR3</accession>